<reference evidence="12 13" key="1">
    <citation type="journal article" date="2016" name="Nat. Commun.">
        <title>Extremotolerant tardigrade genome and improved radiotolerance of human cultured cells by tardigrade-unique protein.</title>
        <authorList>
            <person name="Hashimoto T."/>
            <person name="Horikawa D.D."/>
            <person name="Saito Y."/>
            <person name="Kuwahara H."/>
            <person name="Kozuka-Hata H."/>
            <person name="Shin-I T."/>
            <person name="Minakuchi Y."/>
            <person name="Ohishi K."/>
            <person name="Motoyama A."/>
            <person name="Aizu T."/>
            <person name="Enomoto A."/>
            <person name="Kondo K."/>
            <person name="Tanaka S."/>
            <person name="Hara Y."/>
            <person name="Koshikawa S."/>
            <person name="Sagara H."/>
            <person name="Miura T."/>
            <person name="Yokobori S."/>
            <person name="Miyagawa K."/>
            <person name="Suzuki Y."/>
            <person name="Kubo T."/>
            <person name="Oyama M."/>
            <person name="Kohara Y."/>
            <person name="Fujiyama A."/>
            <person name="Arakawa K."/>
            <person name="Katayama T."/>
            <person name="Toyoda A."/>
            <person name="Kunieda T."/>
        </authorList>
    </citation>
    <scope>NUCLEOTIDE SEQUENCE [LARGE SCALE GENOMIC DNA]</scope>
    <source>
        <strain evidence="12 13">YOKOZUNA-1</strain>
    </source>
</reference>
<feature type="chain" id="PRO_5008897898" description="Ionotropic glutamate receptor C-terminal domain-containing protein" evidence="10">
    <location>
        <begin position="17"/>
        <end position="277"/>
    </location>
</feature>
<keyword evidence="10" id="KW-0732">Signal</keyword>
<evidence type="ECO:0000313" key="12">
    <source>
        <dbReference type="EMBL" id="GAU94505.1"/>
    </source>
</evidence>
<keyword evidence="5 9" id="KW-1133">Transmembrane helix</keyword>
<dbReference type="PANTHER" id="PTHR42643">
    <property type="entry name" value="IONOTROPIC RECEPTOR 20A-RELATED"/>
    <property type="match status" value="1"/>
</dbReference>
<feature type="domain" description="Ionotropic glutamate receptor C-terminal" evidence="11">
    <location>
        <begin position="1"/>
        <end position="209"/>
    </location>
</feature>
<sequence>MVFWWLFSLCTVATYSGNLIAFLTFPGKPSTVNNLHAFLYERNMDPIIEKNSYSDQALGNSRMPDFLEAWRRIQNNDALRVDTFDEILRMISSSSTVGHIGGTAAMQSAIAQDSVGATACRYTMMRQPMEKVNYAWAFPKGTNYPPLFDKWIRRMSYSGIITHWANEEWNSERQHKPPRCQQELTKAADEVRKVQLEDVLGVYACLAVGYGLACVLFLGEMLSRCPGTIGRCCHKFFGDEQSALEEEDPSEVAKDNGNAPIQLKVIKLNNGKLLHPV</sequence>
<name>A0A1D1V1H9_RAMVA</name>
<feature type="transmembrane region" description="Helical" evidence="9">
    <location>
        <begin position="200"/>
        <end position="219"/>
    </location>
</feature>
<evidence type="ECO:0000256" key="6">
    <source>
        <dbReference type="ARBA" id="ARBA00023136"/>
    </source>
</evidence>
<evidence type="ECO:0000256" key="10">
    <source>
        <dbReference type="SAM" id="SignalP"/>
    </source>
</evidence>
<dbReference type="GO" id="GO:0015276">
    <property type="term" value="F:ligand-gated monoatomic ion channel activity"/>
    <property type="evidence" value="ECO:0007669"/>
    <property type="project" value="InterPro"/>
</dbReference>
<dbReference type="PANTHER" id="PTHR42643:SF24">
    <property type="entry name" value="IONOTROPIC RECEPTOR 60A"/>
    <property type="match status" value="1"/>
</dbReference>
<dbReference type="SUPFAM" id="SSF53850">
    <property type="entry name" value="Periplasmic binding protein-like II"/>
    <property type="match status" value="1"/>
</dbReference>
<dbReference type="Gene3D" id="1.10.287.70">
    <property type="match status" value="1"/>
</dbReference>
<accession>A0A1D1V1H9</accession>
<dbReference type="STRING" id="947166.A0A1D1V1H9"/>
<protein>
    <recommendedName>
        <fullName evidence="11">Ionotropic glutamate receptor C-terminal domain-containing protein</fullName>
    </recommendedName>
</protein>
<dbReference type="InterPro" id="IPR001320">
    <property type="entry name" value="Iontro_rcpt_C"/>
</dbReference>
<evidence type="ECO:0000256" key="9">
    <source>
        <dbReference type="SAM" id="Phobius"/>
    </source>
</evidence>
<dbReference type="GO" id="GO:0005886">
    <property type="term" value="C:plasma membrane"/>
    <property type="evidence" value="ECO:0007669"/>
    <property type="project" value="UniProtKB-SubCell"/>
</dbReference>
<dbReference type="AlphaFoldDB" id="A0A1D1V1H9"/>
<dbReference type="Pfam" id="PF00060">
    <property type="entry name" value="Lig_chan"/>
    <property type="match status" value="1"/>
</dbReference>
<evidence type="ECO:0000256" key="7">
    <source>
        <dbReference type="ARBA" id="ARBA00023170"/>
    </source>
</evidence>
<dbReference type="GO" id="GO:0050906">
    <property type="term" value="P:detection of stimulus involved in sensory perception"/>
    <property type="evidence" value="ECO:0007669"/>
    <property type="project" value="UniProtKB-ARBA"/>
</dbReference>
<evidence type="ECO:0000256" key="8">
    <source>
        <dbReference type="ARBA" id="ARBA00023180"/>
    </source>
</evidence>
<proteinExistence type="inferred from homology"/>
<dbReference type="OrthoDB" id="9997229at2759"/>
<keyword evidence="4 9" id="KW-0812">Transmembrane</keyword>
<keyword evidence="13" id="KW-1185">Reference proteome</keyword>
<comment type="subcellular location">
    <subcellularLocation>
        <location evidence="1">Cell membrane</location>
        <topology evidence="1">Multi-pass membrane protein</topology>
    </subcellularLocation>
</comment>
<keyword evidence="3" id="KW-1003">Cell membrane</keyword>
<evidence type="ECO:0000313" key="13">
    <source>
        <dbReference type="Proteomes" id="UP000186922"/>
    </source>
</evidence>
<comment type="caution">
    <text evidence="12">The sequence shown here is derived from an EMBL/GenBank/DDBJ whole genome shotgun (WGS) entry which is preliminary data.</text>
</comment>
<dbReference type="InterPro" id="IPR052192">
    <property type="entry name" value="Insect_Ionotropic_Sensory_Rcpt"/>
</dbReference>
<organism evidence="12 13">
    <name type="scientific">Ramazzottius varieornatus</name>
    <name type="common">Water bear</name>
    <name type="synonym">Tardigrade</name>
    <dbReference type="NCBI Taxonomy" id="947166"/>
    <lineage>
        <taxon>Eukaryota</taxon>
        <taxon>Metazoa</taxon>
        <taxon>Ecdysozoa</taxon>
        <taxon>Tardigrada</taxon>
        <taxon>Eutardigrada</taxon>
        <taxon>Parachela</taxon>
        <taxon>Hypsibioidea</taxon>
        <taxon>Ramazzottiidae</taxon>
        <taxon>Ramazzottius</taxon>
    </lineage>
</organism>
<keyword evidence="7" id="KW-0675">Receptor</keyword>
<keyword evidence="6 9" id="KW-0472">Membrane</keyword>
<evidence type="ECO:0000256" key="2">
    <source>
        <dbReference type="ARBA" id="ARBA00008685"/>
    </source>
</evidence>
<evidence type="ECO:0000256" key="5">
    <source>
        <dbReference type="ARBA" id="ARBA00022989"/>
    </source>
</evidence>
<evidence type="ECO:0000256" key="4">
    <source>
        <dbReference type="ARBA" id="ARBA00022692"/>
    </source>
</evidence>
<dbReference type="EMBL" id="BDGG01000002">
    <property type="protein sequence ID" value="GAU94505.1"/>
    <property type="molecule type" value="Genomic_DNA"/>
</dbReference>
<feature type="signal peptide" evidence="10">
    <location>
        <begin position="1"/>
        <end position="16"/>
    </location>
</feature>
<keyword evidence="8" id="KW-0325">Glycoprotein</keyword>
<gene>
    <name evidence="12" type="primary">RvY_06270</name>
    <name evidence="12" type="synonym">RvY_06270.1</name>
    <name evidence="12" type="ORF">RvY_06270-1</name>
</gene>
<evidence type="ECO:0000256" key="1">
    <source>
        <dbReference type="ARBA" id="ARBA00004651"/>
    </source>
</evidence>
<evidence type="ECO:0000256" key="3">
    <source>
        <dbReference type="ARBA" id="ARBA00022475"/>
    </source>
</evidence>
<comment type="similarity">
    <text evidence="2">Belongs to the glutamate-gated ion channel (TC 1.A.10.1) family.</text>
</comment>
<evidence type="ECO:0000259" key="11">
    <source>
        <dbReference type="Pfam" id="PF00060"/>
    </source>
</evidence>
<dbReference type="Proteomes" id="UP000186922">
    <property type="component" value="Unassembled WGS sequence"/>
</dbReference>